<evidence type="ECO:0000256" key="2">
    <source>
        <dbReference type="SAM" id="SignalP"/>
    </source>
</evidence>
<name>A0A316UUR2_9BASI</name>
<evidence type="ECO:0000256" key="1">
    <source>
        <dbReference type="SAM" id="MobiDB-lite"/>
    </source>
</evidence>
<dbReference type="PANTHER" id="PTHR10963:SF24">
    <property type="entry name" value="GLYCOSIDASE C21B10.07-RELATED"/>
    <property type="match status" value="1"/>
</dbReference>
<dbReference type="InterPro" id="IPR000757">
    <property type="entry name" value="Beta-glucanase-like"/>
</dbReference>
<dbReference type="PANTHER" id="PTHR10963">
    <property type="entry name" value="GLYCOSYL HYDROLASE-RELATED"/>
    <property type="match status" value="1"/>
</dbReference>
<dbReference type="InterPro" id="IPR050546">
    <property type="entry name" value="Glycosyl_Hydrlase_16"/>
</dbReference>
<dbReference type="GeneID" id="37025260"/>
<evidence type="ECO:0000313" key="4">
    <source>
        <dbReference type="EMBL" id="PWN29046.1"/>
    </source>
</evidence>
<proteinExistence type="predicted"/>
<protein>
    <recommendedName>
        <fullName evidence="3">GH16 domain-containing protein</fullName>
    </recommendedName>
</protein>
<dbReference type="Proteomes" id="UP000245884">
    <property type="component" value="Unassembled WGS sequence"/>
</dbReference>
<dbReference type="EMBL" id="KZ819664">
    <property type="protein sequence ID" value="PWN29046.1"/>
    <property type="molecule type" value="Genomic_DNA"/>
</dbReference>
<sequence>MMLSDRLLVAAIALVVASLFARGLGTHSPVEHLPRHHHQPSPQPRAPSHPTSSYTLSFSLSTVTDFLSFFDFAAVADPSGGVVEYVNQSEAKRLHLYGPGQDGSGFRFSADLTESNITGPGRKSLRFVSKKTYGDGLYIFQVRKGPAGCGVWPALWTVIEKDWPLHGEIDVLEWSNGRRRFNSPNLHTGQNCTMPGDQGGKYYSGRSQGILDCDSINGKNGNIACGIDSVSSPLSSGVAHNANGGGYNVMHRTSSAITHWFFTECSAPTIITNPPSHLPAGWEESLGKPDARFPSSKSCDLAAKLNEPHNVIMNIDFCGLAQGYWEEEGCLAVAPDCYSWAKTPDATRYYRLEGQSVDFDIARFSYYKME</sequence>
<dbReference type="Gene3D" id="2.60.120.200">
    <property type="match status" value="1"/>
</dbReference>
<evidence type="ECO:0000313" key="5">
    <source>
        <dbReference type="Proteomes" id="UP000245884"/>
    </source>
</evidence>
<accession>A0A316UUR2</accession>
<gene>
    <name evidence="4" type="ORF">BDZ90DRAFT_137945</name>
</gene>
<dbReference type="OrthoDB" id="192832at2759"/>
<dbReference type="GO" id="GO:0004553">
    <property type="term" value="F:hydrolase activity, hydrolyzing O-glycosyl compounds"/>
    <property type="evidence" value="ECO:0007669"/>
    <property type="project" value="InterPro"/>
</dbReference>
<dbReference type="STRING" id="1569628.A0A316UUR2"/>
<feature type="chain" id="PRO_5016341611" description="GH16 domain-containing protein" evidence="2">
    <location>
        <begin position="26"/>
        <end position="370"/>
    </location>
</feature>
<dbReference type="GO" id="GO:0009251">
    <property type="term" value="P:glucan catabolic process"/>
    <property type="evidence" value="ECO:0007669"/>
    <property type="project" value="TreeGrafter"/>
</dbReference>
<feature type="region of interest" description="Disordered" evidence="1">
    <location>
        <begin position="30"/>
        <end position="52"/>
    </location>
</feature>
<dbReference type="SUPFAM" id="SSF49899">
    <property type="entry name" value="Concanavalin A-like lectins/glucanases"/>
    <property type="match status" value="1"/>
</dbReference>
<dbReference type="InterPro" id="IPR013320">
    <property type="entry name" value="ConA-like_dom_sf"/>
</dbReference>
<dbReference type="AlphaFoldDB" id="A0A316UUR2"/>
<dbReference type="Pfam" id="PF26113">
    <property type="entry name" value="GH16_XgeA"/>
    <property type="match status" value="1"/>
</dbReference>
<feature type="domain" description="GH16" evidence="3">
    <location>
        <begin position="34"/>
        <end position="349"/>
    </location>
</feature>
<organism evidence="4 5">
    <name type="scientific">Jaminaea rosea</name>
    <dbReference type="NCBI Taxonomy" id="1569628"/>
    <lineage>
        <taxon>Eukaryota</taxon>
        <taxon>Fungi</taxon>
        <taxon>Dikarya</taxon>
        <taxon>Basidiomycota</taxon>
        <taxon>Ustilaginomycotina</taxon>
        <taxon>Exobasidiomycetes</taxon>
        <taxon>Microstromatales</taxon>
        <taxon>Microstromatales incertae sedis</taxon>
        <taxon>Jaminaea</taxon>
    </lineage>
</organism>
<feature type="signal peptide" evidence="2">
    <location>
        <begin position="1"/>
        <end position="25"/>
    </location>
</feature>
<dbReference type="PROSITE" id="PS51762">
    <property type="entry name" value="GH16_2"/>
    <property type="match status" value="1"/>
</dbReference>
<evidence type="ECO:0000259" key="3">
    <source>
        <dbReference type="PROSITE" id="PS51762"/>
    </source>
</evidence>
<dbReference type="RefSeq" id="XP_025363658.1">
    <property type="nucleotide sequence ID" value="XM_025503437.1"/>
</dbReference>
<keyword evidence="5" id="KW-1185">Reference proteome</keyword>
<keyword evidence="2" id="KW-0732">Signal</keyword>
<reference evidence="4 5" key="1">
    <citation type="journal article" date="2018" name="Mol. Biol. Evol.">
        <title>Broad Genomic Sampling Reveals a Smut Pathogenic Ancestry of the Fungal Clade Ustilaginomycotina.</title>
        <authorList>
            <person name="Kijpornyongpan T."/>
            <person name="Mondo S.J."/>
            <person name="Barry K."/>
            <person name="Sandor L."/>
            <person name="Lee J."/>
            <person name="Lipzen A."/>
            <person name="Pangilinan J."/>
            <person name="LaButti K."/>
            <person name="Hainaut M."/>
            <person name="Henrissat B."/>
            <person name="Grigoriev I.V."/>
            <person name="Spatafora J.W."/>
            <person name="Aime M.C."/>
        </authorList>
    </citation>
    <scope>NUCLEOTIDE SEQUENCE [LARGE SCALE GENOMIC DNA]</scope>
    <source>
        <strain evidence="4 5">MCA 5214</strain>
    </source>
</reference>